<dbReference type="PANTHER" id="PTHR18964:SF149">
    <property type="entry name" value="BIFUNCTIONAL UDP-N-ACETYLGLUCOSAMINE 2-EPIMERASE_N-ACETYLMANNOSAMINE KINASE"/>
    <property type="match status" value="1"/>
</dbReference>
<keyword evidence="5" id="KW-1185">Reference proteome</keyword>
<dbReference type="InterPro" id="IPR036388">
    <property type="entry name" value="WH-like_DNA-bd_sf"/>
</dbReference>
<dbReference type="Gene3D" id="3.30.420.40">
    <property type="match status" value="2"/>
</dbReference>
<dbReference type="EMBL" id="AORV01000014">
    <property type="protein sequence ID" value="EMS73834.1"/>
    <property type="molecule type" value="Genomic_DNA"/>
</dbReference>
<comment type="similarity">
    <text evidence="2">Belongs to the ROK (NagC/XylR) family.</text>
</comment>
<evidence type="ECO:0000313" key="5">
    <source>
        <dbReference type="Proteomes" id="UP000014155"/>
    </source>
</evidence>
<dbReference type="AlphaFoldDB" id="S0FXJ5"/>
<keyword evidence="3" id="KW-0119">Carbohydrate metabolism</keyword>
<evidence type="ECO:0000256" key="1">
    <source>
        <dbReference type="ARBA" id="ARBA00002486"/>
    </source>
</evidence>
<name>S0FXJ5_RUMCE</name>
<proteinExistence type="inferred from homology"/>
<organism evidence="4 5">
    <name type="scientific">Ruminiclostridium cellobioparum subsp. termitidis CT1112</name>
    <dbReference type="NCBI Taxonomy" id="1195236"/>
    <lineage>
        <taxon>Bacteria</taxon>
        <taxon>Bacillati</taxon>
        <taxon>Bacillota</taxon>
        <taxon>Clostridia</taxon>
        <taxon>Eubacteriales</taxon>
        <taxon>Oscillospiraceae</taxon>
        <taxon>Ruminiclostridium</taxon>
    </lineage>
</organism>
<dbReference type="Pfam" id="PF00480">
    <property type="entry name" value="ROK"/>
    <property type="match status" value="1"/>
</dbReference>
<sequence length="401" mass="43933">MKSKNINNERMKIINSKVVLNYIREKVSVSRKVIADEVGLTQSTVTNIIHELIEGGYVIETGKGESDGGRRPVFLQLNAKAGYAIGIELNVVKITCILTNFKAEIVERIEADTNISEGQEKVIARIIDLIEKIIARSGIAKEKICGIGLVSAGPYDREEGIMVNPPNFPGWFSVPIKNLIQDKLNIPTYFEKDTNAAAIAEHWYGDVSDVKNLFAMNIYDIGIGGGVIINDQLFRGFKDGAANVGHMSIDINGKLCKCGNTGCLETISSGVALLDKVKSEIKKGKKSIIEQEVKDIDDISIDMMIDALNKDDTLTRTVIDEGARCVSIAITNIVNLYSPEVIVMGGNFINKCPIYKDMIIKHVKAKKFPPHYDMKIVLTDFGDVQGALGGAVIALQEIFKA</sequence>
<dbReference type="STRING" id="1195236.CTER_0169"/>
<dbReference type="GO" id="GO:0016301">
    <property type="term" value="F:kinase activity"/>
    <property type="evidence" value="ECO:0007669"/>
    <property type="project" value="UniProtKB-KW"/>
</dbReference>
<dbReference type="Proteomes" id="UP000014155">
    <property type="component" value="Unassembled WGS sequence"/>
</dbReference>
<evidence type="ECO:0000313" key="4">
    <source>
        <dbReference type="EMBL" id="EMS73834.1"/>
    </source>
</evidence>
<dbReference type="Gene3D" id="1.10.10.10">
    <property type="entry name" value="Winged helix-like DNA-binding domain superfamily/Winged helix DNA-binding domain"/>
    <property type="match status" value="1"/>
</dbReference>
<keyword evidence="4" id="KW-0418">Kinase</keyword>
<accession>S0FXJ5</accession>
<dbReference type="PANTHER" id="PTHR18964">
    <property type="entry name" value="ROK (REPRESSOR, ORF, KINASE) FAMILY"/>
    <property type="match status" value="1"/>
</dbReference>
<dbReference type="RefSeq" id="WP_004623426.1">
    <property type="nucleotide sequence ID" value="NZ_AORV01000014.1"/>
</dbReference>
<evidence type="ECO:0000256" key="2">
    <source>
        <dbReference type="ARBA" id="ARBA00006479"/>
    </source>
</evidence>
<evidence type="ECO:0000256" key="3">
    <source>
        <dbReference type="ARBA" id="ARBA00022629"/>
    </source>
</evidence>
<dbReference type="PATRIC" id="fig|1195236.3.peg.471"/>
<dbReference type="eggNOG" id="COG1940">
    <property type="taxonomic scope" value="Bacteria"/>
</dbReference>
<comment type="function">
    <text evidence="1">Transcriptional repressor of xylose-utilizing enzymes.</text>
</comment>
<reference evidence="4 5" key="1">
    <citation type="journal article" date="2013" name="Genome Announc.">
        <title>Draft Genome Sequence of the Cellulolytic, Mesophilic, Anaerobic Bacterium Clostridium termitidis Strain CT1112 (DSM 5398).</title>
        <authorList>
            <person name="Lal S."/>
            <person name="Ramachandran U."/>
            <person name="Zhang X."/>
            <person name="Munir R."/>
            <person name="Sparling R."/>
            <person name="Levin D.B."/>
        </authorList>
    </citation>
    <scope>NUCLEOTIDE SEQUENCE [LARGE SCALE GENOMIC DNA]</scope>
    <source>
        <strain evidence="4 5">CT1112</strain>
    </source>
</reference>
<dbReference type="InterPro" id="IPR036390">
    <property type="entry name" value="WH_DNA-bd_sf"/>
</dbReference>
<gene>
    <name evidence="4" type="ORF">CTER_0169</name>
</gene>
<dbReference type="SUPFAM" id="SSF53067">
    <property type="entry name" value="Actin-like ATPase domain"/>
    <property type="match status" value="1"/>
</dbReference>
<dbReference type="InterPro" id="IPR043129">
    <property type="entry name" value="ATPase_NBD"/>
</dbReference>
<keyword evidence="4" id="KW-0808">Transferase</keyword>
<dbReference type="InterPro" id="IPR000600">
    <property type="entry name" value="ROK"/>
</dbReference>
<dbReference type="GO" id="GO:0042732">
    <property type="term" value="P:D-xylose metabolic process"/>
    <property type="evidence" value="ECO:0007669"/>
    <property type="project" value="UniProtKB-KW"/>
</dbReference>
<keyword evidence="3" id="KW-0859">Xylose metabolism</keyword>
<dbReference type="SUPFAM" id="SSF46785">
    <property type="entry name" value="Winged helix' DNA-binding domain"/>
    <property type="match status" value="1"/>
</dbReference>
<comment type="caution">
    <text evidence="4">The sequence shown here is derived from an EMBL/GenBank/DDBJ whole genome shotgun (WGS) entry which is preliminary data.</text>
</comment>
<protein>
    <submittedName>
        <fullName evidence="4">Transcriptional regulator/sugar kinase</fullName>
    </submittedName>
</protein>
<dbReference type="Pfam" id="PF13412">
    <property type="entry name" value="HTH_24"/>
    <property type="match status" value="1"/>
</dbReference>